<proteinExistence type="predicted"/>
<sequence length="138" mass="15265">MYLKITTILSLALLLFFSSCDSDNGGNENSAKLEGVFSGVFTVEYTNGETISNPVTVTFTNGQYTSSTGLNRFPAGGNGAFEFGNNTIEFSDENIWTADFDWNLILNGSYEYSLNEDQLHFSASKNDVGIYEYILIKE</sequence>
<accession>A0A0Q0WWT5</accession>
<dbReference type="STRING" id="346185.AAY42_08515"/>
<dbReference type="AlphaFoldDB" id="A0A0Q0WWT5"/>
<protein>
    <recommendedName>
        <fullName evidence="4">Lipocalin-like domain-containing protein</fullName>
    </recommendedName>
</protein>
<feature type="chain" id="PRO_5006186077" description="Lipocalin-like domain-containing protein" evidence="1">
    <location>
        <begin position="23"/>
        <end position="138"/>
    </location>
</feature>
<dbReference type="RefSeq" id="WP_055394212.1">
    <property type="nucleotide sequence ID" value="NZ_LCTZ01000002.1"/>
</dbReference>
<evidence type="ECO:0000256" key="1">
    <source>
        <dbReference type="SAM" id="SignalP"/>
    </source>
</evidence>
<comment type="caution">
    <text evidence="2">The sequence shown here is derived from an EMBL/GenBank/DDBJ whole genome shotgun (WGS) entry which is preliminary data.</text>
</comment>
<dbReference type="OrthoDB" id="708590at2"/>
<gene>
    <name evidence="2" type="ORF">AAY42_08515</name>
</gene>
<feature type="signal peptide" evidence="1">
    <location>
        <begin position="1"/>
        <end position="22"/>
    </location>
</feature>
<dbReference type="PROSITE" id="PS51257">
    <property type="entry name" value="PROKAR_LIPOPROTEIN"/>
    <property type="match status" value="1"/>
</dbReference>
<evidence type="ECO:0008006" key="4">
    <source>
        <dbReference type="Google" id="ProtNLM"/>
    </source>
</evidence>
<organism evidence="2 3">
    <name type="scientific">Flagellimonas eckloniae</name>
    <dbReference type="NCBI Taxonomy" id="346185"/>
    <lineage>
        <taxon>Bacteria</taxon>
        <taxon>Pseudomonadati</taxon>
        <taxon>Bacteroidota</taxon>
        <taxon>Flavobacteriia</taxon>
        <taxon>Flavobacteriales</taxon>
        <taxon>Flavobacteriaceae</taxon>
        <taxon>Flagellimonas</taxon>
    </lineage>
</organism>
<keyword evidence="3" id="KW-1185">Reference proteome</keyword>
<name>A0A0Q0WWT5_9FLAO</name>
<dbReference type="EMBL" id="LCTZ01000002">
    <property type="protein sequence ID" value="KQC29924.1"/>
    <property type="molecule type" value="Genomic_DNA"/>
</dbReference>
<keyword evidence="1" id="KW-0732">Signal</keyword>
<evidence type="ECO:0000313" key="3">
    <source>
        <dbReference type="Proteomes" id="UP000050827"/>
    </source>
</evidence>
<evidence type="ECO:0000313" key="2">
    <source>
        <dbReference type="EMBL" id="KQC29924.1"/>
    </source>
</evidence>
<reference evidence="2 3" key="1">
    <citation type="submission" date="2015-04" db="EMBL/GenBank/DDBJ databases">
        <title>Complete genome of flavobacterium.</title>
        <authorList>
            <person name="Kwon Y.M."/>
            <person name="Kim S.-J."/>
        </authorList>
    </citation>
    <scope>NUCLEOTIDE SEQUENCE [LARGE SCALE GENOMIC DNA]</scope>
    <source>
        <strain evidence="2 3">DK169</strain>
    </source>
</reference>
<dbReference type="Proteomes" id="UP000050827">
    <property type="component" value="Unassembled WGS sequence"/>
</dbReference>